<dbReference type="Pfam" id="PF13511">
    <property type="entry name" value="DUF4124"/>
    <property type="match status" value="1"/>
</dbReference>
<proteinExistence type="predicted"/>
<feature type="region of interest" description="Disordered" evidence="1">
    <location>
        <begin position="60"/>
        <end position="117"/>
    </location>
</feature>
<evidence type="ECO:0000313" key="3">
    <source>
        <dbReference type="EMBL" id="RNF83347.1"/>
    </source>
</evidence>
<feature type="domain" description="DUF4124" evidence="2">
    <location>
        <begin position="21"/>
        <end position="76"/>
    </location>
</feature>
<dbReference type="Proteomes" id="UP000267049">
    <property type="component" value="Unassembled WGS sequence"/>
</dbReference>
<dbReference type="EMBL" id="RIBS01000005">
    <property type="protein sequence ID" value="RNF83347.1"/>
    <property type="molecule type" value="Genomic_DNA"/>
</dbReference>
<dbReference type="RefSeq" id="WP_123088477.1">
    <property type="nucleotide sequence ID" value="NZ_RIBS01000005.1"/>
</dbReference>
<dbReference type="AlphaFoldDB" id="A0A3M8SPW4"/>
<evidence type="ECO:0000313" key="4">
    <source>
        <dbReference type="Proteomes" id="UP000267049"/>
    </source>
</evidence>
<organism evidence="3 4">
    <name type="scientific">Montanilutibacter psychrotolerans</name>
    <dbReference type="NCBI Taxonomy" id="1327343"/>
    <lineage>
        <taxon>Bacteria</taxon>
        <taxon>Pseudomonadati</taxon>
        <taxon>Pseudomonadota</taxon>
        <taxon>Gammaproteobacteria</taxon>
        <taxon>Lysobacterales</taxon>
        <taxon>Lysobacteraceae</taxon>
        <taxon>Montanilutibacter</taxon>
    </lineage>
</organism>
<keyword evidence="4" id="KW-1185">Reference proteome</keyword>
<feature type="compositionally biased region" description="Basic and acidic residues" evidence="1">
    <location>
        <begin position="77"/>
        <end position="87"/>
    </location>
</feature>
<evidence type="ECO:0000259" key="2">
    <source>
        <dbReference type="Pfam" id="PF13511"/>
    </source>
</evidence>
<accession>A0A3M8SPW4</accession>
<dbReference type="InterPro" id="IPR025392">
    <property type="entry name" value="DUF4124"/>
</dbReference>
<name>A0A3M8SPW4_9GAMM</name>
<comment type="caution">
    <text evidence="3">The sequence shown here is derived from an EMBL/GenBank/DDBJ whole genome shotgun (WGS) entry which is preliminary data.</text>
</comment>
<protein>
    <submittedName>
        <fullName evidence="3">DUF4124 domain-containing protein</fullName>
    </submittedName>
</protein>
<evidence type="ECO:0000256" key="1">
    <source>
        <dbReference type="SAM" id="MobiDB-lite"/>
    </source>
</evidence>
<reference evidence="3 4" key="1">
    <citation type="submission" date="2018-11" db="EMBL/GenBank/DDBJ databases">
        <title>Lysobacter cryohumiis sp. nov., isolated from soil in the Tianshan Mountains, Xinjiang, China.</title>
        <authorList>
            <person name="Luo Y."/>
            <person name="Sheng H."/>
        </authorList>
    </citation>
    <scope>NUCLEOTIDE SEQUENCE [LARGE SCALE GENOMIC DNA]</scope>
    <source>
        <strain evidence="3 4">ZS60</strain>
    </source>
</reference>
<sequence>MKRAKTRTPTRFAVSTTTIVLLMLGADGTAQHVYRCANPNGHVVAYQSTPCSAGTRVTRTWSAVPDPPPSPSQAAARTREQQRRAAESRYLSRLAGTDRRPGRSGRSGSSGKAAGPVIRVSARGGCEDARRRRDAMLYDLGSRQVSVQTRRLLHDHVYEACK</sequence>
<gene>
    <name evidence="3" type="ORF">EER27_12715</name>
</gene>